<evidence type="ECO:0008006" key="4">
    <source>
        <dbReference type="Google" id="ProtNLM"/>
    </source>
</evidence>
<dbReference type="EMBL" id="BAABGA010000018">
    <property type="protein sequence ID" value="GAA4449378.1"/>
    <property type="molecule type" value="Genomic_DNA"/>
</dbReference>
<sequence>MRDTADSDAEVEFAFTELKREQRVADLIKKRAVDIQATLATSTIPAWMFKQSLATAVVTGSFLVGLYVGRRTRTTRILTQ</sequence>
<proteinExistence type="predicted"/>
<keyword evidence="1" id="KW-0812">Transmembrane</keyword>
<protein>
    <recommendedName>
        <fullName evidence="4">DUF3618 domain-containing protein</fullName>
    </recommendedName>
</protein>
<evidence type="ECO:0000313" key="3">
    <source>
        <dbReference type="Proteomes" id="UP001500840"/>
    </source>
</evidence>
<dbReference type="Proteomes" id="UP001500840">
    <property type="component" value="Unassembled WGS sequence"/>
</dbReference>
<evidence type="ECO:0000313" key="2">
    <source>
        <dbReference type="EMBL" id="GAA4449378.1"/>
    </source>
</evidence>
<gene>
    <name evidence="2" type="ORF">GCM10023156_13800</name>
</gene>
<keyword evidence="3" id="KW-1185">Reference proteome</keyword>
<reference evidence="3" key="1">
    <citation type="journal article" date="2019" name="Int. J. Syst. Evol. Microbiol.">
        <title>The Global Catalogue of Microorganisms (GCM) 10K type strain sequencing project: providing services to taxonomists for standard genome sequencing and annotation.</title>
        <authorList>
            <consortium name="The Broad Institute Genomics Platform"/>
            <consortium name="The Broad Institute Genome Sequencing Center for Infectious Disease"/>
            <person name="Wu L."/>
            <person name="Ma J."/>
        </authorList>
    </citation>
    <scope>NUCLEOTIDE SEQUENCE [LARGE SCALE GENOMIC DNA]</scope>
    <source>
        <strain evidence="3">JCM 17759</strain>
    </source>
</reference>
<feature type="transmembrane region" description="Helical" evidence="1">
    <location>
        <begin position="48"/>
        <end position="68"/>
    </location>
</feature>
<accession>A0ABP8MHY7</accession>
<keyword evidence="1" id="KW-1133">Transmembrane helix</keyword>
<name>A0ABP8MHY7_9BACT</name>
<evidence type="ECO:0000256" key="1">
    <source>
        <dbReference type="SAM" id="Phobius"/>
    </source>
</evidence>
<organism evidence="2 3">
    <name type="scientific">Novipirellula rosea</name>
    <dbReference type="NCBI Taxonomy" id="1031540"/>
    <lineage>
        <taxon>Bacteria</taxon>
        <taxon>Pseudomonadati</taxon>
        <taxon>Planctomycetota</taxon>
        <taxon>Planctomycetia</taxon>
        <taxon>Pirellulales</taxon>
        <taxon>Pirellulaceae</taxon>
        <taxon>Novipirellula</taxon>
    </lineage>
</organism>
<keyword evidence="1" id="KW-0472">Membrane</keyword>
<comment type="caution">
    <text evidence="2">The sequence shown here is derived from an EMBL/GenBank/DDBJ whole genome shotgun (WGS) entry which is preliminary data.</text>
</comment>